<evidence type="ECO:0000256" key="2">
    <source>
        <dbReference type="ARBA" id="ARBA00022679"/>
    </source>
</evidence>
<proteinExistence type="predicted"/>
<dbReference type="EMBL" id="LT629732">
    <property type="protein sequence ID" value="SDS91063.1"/>
    <property type="molecule type" value="Genomic_DNA"/>
</dbReference>
<gene>
    <name evidence="4" type="ORF">SAMN04489717_4313</name>
</gene>
<sequence length="362" mass="38157">MSAPNPPRAPRIALLLGPSTGGIGRHVRSLAVRLVESGHTVRIAGPAATDRRFGFGRVAQFVPLEVPAPGAVRHGRAVLAGADVVHAHGHAASVVASLARERSTPLVVSWHNTVSDTSWRRLPMQLARRWAVSRATVVLAASADLAEEAARLGARDARLLAVSAPALAPATRSREEVRRSLGLASRPLVLAVGRLAPQKRYDVLLDAVVRLRDRDALPPLVLVAGEGPLHAELAERIERERLPVRLAGHRTDVAELLAAADVAVLTSQWEARALVAQEALRSGVPLVATAVGGIPDLVGSAAVLVPPDDPGAVATALTEVLDRAEVAARLRAAGPRQAATWPDEDETAREIAKIYQEVITSG</sequence>
<keyword evidence="5" id="KW-1185">Reference proteome</keyword>
<evidence type="ECO:0000259" key="3">
    <source>
        <dbReference type="Pfam" id="PF13579"/>
    </source>
</evidence>
<dbReference type="GO" id="GO:1901137">
    <property type="term" value="P:carbohydrate derivative biosynthetic process"/>
    <property type="evidence" value="ECO:0007669"/>
    <property type="project" value="UniProtKB-ARBA"/>
</dbReference>
<keyword evidence="2 4" id="KW-0808">Transferase</keyword>
<dbReference type="RefSeq" id="WP_092655414.1">
    <property type="nucleotide sequence ID" value="NZ_LT629732.1"/>
</dbReference>
<dbReference type="GO" id="GO:0016758">
    <property type="term" value="F:hexosyltransferase activity"/>
    <property type="evidence" value="ECO:0007669"/>
    <property type="project" value="TreeGrafter"/>
</dbReference>
<organism evidence="4 5">
    <name type="scientific">Actinopolymorpha singaporensis</name>
    <dbReference type="NCBI Taxonomy" id="117157"/>
    <lineage>
        <taxon>Bacteria</taxon>
        <taxon>Bacillati</taxon>
        <taxon>Actinomycetota</taxon>
        <taxon>Actinomycetes</taxon>
        <taxon>Propionibacteriales</taxon>
        <taxon>Actinopolymorphaceae</taxon>
        <taxon>Actinopolymorpha</taxon>
    </lineage>
</organism>
<dbReference type="PANTHER" id="PTHR45947:SF3">
    <property type="entry name" value="SULFOQUINOVOSYL TRANSFERASE SQD2"/>
    <property type="match status" value="1"/>
</dbReference>
<dbReference type="Proteomes" id="UP000198983">
    <property type="component" value="Chromosome I"/>
</dbReference>
<protein>
    <submittedName>
        <fullName evidence="4">Glycosyltransferase involved in cell wall bisynthesis</fullName>
    </submittedName>
</protein>
<dbReference type="STRING" id="117157.SAMN04489717_4313"/>
<keyword evidence="1" id="KW-0328">Glycosyltransferase</keyword>
<evidence type="ECO:0000256" key="1">
    <source>
        <dbReference type="ARBA" id="ARBA00022676"/>
    </source>
</evidence>
<dbReference type="SUPFAM" id="SSF53756">
    <property type="entry name" value="UDP-Glycosyltransferase/glycogen phosphorylase"/>
    <property type="match status" value="1"/>
</dbReference>
<feature type="domain" description="Glycosyltransferase subfamily 4-like N-terminal" evidence="3">
    <location>
        <begin position="21"/>
        <end position="162"/>
    </location>
</feature>
<dbReference type="InterPro" id="IPR028098">
    <property type="entry name" value="Glyco_trans_4-like_N"/>
</dbReference>
<dbReference type="Pfam" id="PF13579">
    <property type="entry name" value="Glyco_trans_4_4"/>
    <property type="match status" value="1"/>
</dbReference>
<evidence type="ECO:0000313" key="5">
    <source>
        <dbReference type="Proteomes" id="UP000198983"/>
    </source>
</evidence>
<dbReference type="PANTHER" id="PTHR45947">
    <property type="entry name" value="SULFOQUINOVOSYL TRANSFERASE SQD2"/>
    <property type="match status" value="1"/>
</dbReference>
<dbReference type="Pfam" id="PF13692">
    <property type="entry name" value="Glyco_trans_1_4"/>
    <property type="match status" value="1"/>
</dbReference>
<accession>A0A1H1W1Y8</accession>
<dbReference type="InterPro" id="IPR050194">
    <property type="entry name" value="Glycosyltransferase_grp1"/>
</dbReference>
<dbReference type="OrthoDB" id="3268555at2"/>
<evidence type="ECO:0000313" key="4">
    <source>
        <dbReference type="EMBL" id="SDS91063.1"/>
    </source>
</evidence>
<name>A0A1H1W1Y8_9ACTN</name>
<dbReference type="AlphaFoldDB" id="A0A1H1W1Y8"/>
<dbReference type="Gene3D" id="3.40.50.2000">
    <property type="entry name" value="Glycogen Phosphorylase B"/>
    <property type="match status" value="2"/>
</dbReference>
<dbReference type="CDD" id="cd03801">
    <property type="entry name" value="GT4_PimA-like"/>
    <property type="match status" value="1"/>
</dbReference>
<reference evidence="4 5" key="1">
    <citation type="submission" date="2016-10" db="EMBL/GenBank/DDBJ databases">
        <authorList>
            <person name="de Groot N.N."/>
        </authorList>
    </citation>
    <scope>NUCLEOTIDE SEQUENCE [LARGE SCALE GENOMIC DNA]</scope>
    <source>
        <strain evidence="4 5">DSM 22024</strain>
    </source>
</reference>